<dbReference type="InterPro" id="IPR023228">
    <property type="entry name" value="SAM_OH_AdoTrfase_N_sf"/>
</dbReference>
<keyword evidence="2" id="KW-1185">Reference proteome</keyword>
<sequence length="261" mass="28353">MFIFLIADYGIGDPAFAEVKQRLLLALPQAQIHELSVPPFSTLATGFWIAQLGLNAGPDRLIYHNCAPRQDDPHARRDNEGEGLTYALLPNGVKVVGVNAGYTLSFIKHHAKVLRTVNVSRGGSQFRSRDVFPPAAAAIAQDNFSLLGETIDPDTIPEIPGDRVAWVDGYGNIKTTIPAHANAFEPESKIVIRVGDVVSDAIYSDGSFRVPEGTLAYAPGSSGWTMPDGTVLRWIELFLRGGSAWERFGRPRVGQAITRMG</sequence>
<organism evidence="1 2">
    <name type="scientific">Thermocoleostomius sinensis A174</name>
    <dbReference type="NCBI Taxonomy" id="2016057"/>
    <lineage>
        <taxon>Bacteria</taxon>
        <taxon>Bacillati</taxon>
        <taxon>Cyanobacteriota</taxon>
        <taxon>Cyanophyceae</taxon>
        <taxon>Oculatellales</taxon>
        <taxon>Oculatellaceae</taxon>
        <taxon>Thermocoleostomius</taxon>
    </lineage>
</organism>
<proteinExistence type="predicted"/>
<dbReference type="EMBL" id="CP113797">
    <property type="protein sequence ID" value="WAL58189.1"/>
    <property type="molecule type" value="Genomic_DNA"/>
</dbReference>
<evidence type="ECO:0000313" key="2">
    <source>
        <dbReference type="Proteomes" id="UP001163152"/>
    </source>
</evidence>
<evidence type="ECO:0000313" key="1">
    <source>
        <dbReference type="EMBL" id="WAL58189.1"/>
    </source>
</evidence>
<gene>
    <name evidence="1" type="ORF">OXH18_13420</name>
</gene>
<dbReference type="AlphaFoldDB" id="A0A9E9C5H6"/>
<accession>A0A9E9C5H6</accession>
<dbReference type="Gene3D" id="3.40.50.10790">
    <property type="entry name" value="S-adenosyl-l-methionine hydroxide adenosyltransferase, N-terminal"/>
    <property type="match status" value="1"/>
</dbReference>
<dbReference type="KEGG" id="tsin:OXH18_13420"/>
<dbReference type="Proteomes" id="UP001163152">
    <property type="component" value="Chromosome"/>
</dbReference>
<dbReference type="RefSeq" id="WP_268607590.1">
    <property type="nucleotide sequence ID" value="NZ_CP113797.1"/>
</dbReference>
<protein>
    <submittedName>
        <fullName evidence="1">SAM-dependent chlorinase/fluorinase</fullName>
    </submittedName>
</protein>
<dbReference type="SUPFAM" id="SSF102522">
    <property type="entry name" value="Bacterial fluorinating enzyme, N-terminal domain"/>
    <property type="match status" value="1"/>
</dbReference>
<reference evidence="1" key="1">
    <citation type="submission" date="2022-12" db="EMBL/GenBank/DDBJ databases">
        <title>Polyphasic identification of a Novel Hot-Spring Cyanobacterium Ocullathermofonsia sinensis gen nov. sp. nov. and Genomic Insights on its Adaptations to the Thermal Habitat.</title>
        <authorList>
            <person name="Daroch M."/>
            <person name="Tang J."/>
            <person name="Jiang Y."/>
        </authorList>
    </citation>
    <scope>NUCLEOTIDE SEQUENCE</scope>
    <source>
        <strain evidence="1">PKUAC-SCTA174</strain>
    </source>
</reference>
<name>A0A9E9C5H6_9CYAN</name>